<comment type="caution">
    <text evidence="1">The sequence shown here is derived from an EMBL/GenBank/DDBJ whole genome shotgun (WGS) entry which is preliminary data.</text>
</comment>
<dbReference type="Proteomes" id="UP000765509">
    <property type="component" value="Unassembled WGS sequence"/>
</dbReference>
<dbReference type="AlphaFoldDB" id="A0A9Q3QBJ0"/>
<name>A0A9Q3QBJ0_9BASI</name>
<proteinExistence type="predicted"/>
<evidence type="ECO:0000313" key="1">
    <source>
        <dbReference type="EMBL" id="MBW0589792.1"/>
    </source>
</evidence>
<protein>
    <submittedName>
        <fullName evidence="1">Uncharacterized protein</fullName>
    </submittedName>
</protein>
<dbReference type="EMBL" id="AVOT02135702">
    <property type="protein sequence ID" value="MBW0589792.1"/>
    <property type="molecule type" value="Genomic_DNA"/>
</dbReference>
<accession>A0A9Q3QBJ0</accession>
<organism evidence="1 2">
    <name type="scientific">Austropuccinia psidii MF-1</name>
    <dbReference type="NCBI Taxonomy" id="1389203"/>
    <lineage>
        <taxon>Eukaryota</taxon>
        <taxon>Fungi</taxon>
        <taxon>Dikarya</taxon>
        <taxon>Basidiomycota</taxon>
        <taxon>Pucciniomycotina</taxon>
        <taxon>Pucciniomycetes</taxon>
        <taxon>Pucciniales</taxon>
        <taxon>Sphaerophragmiaceae</taxon>
        <taxon>Austropuccinia</taxon>
    </lineage>
</organism>
<keyword evidence="2" id="KW-1185">Reference proteome</keyword>
<gene>
    <name evidence="1" type="ORF">O181_129507</name>
</gene>
<reference evidence="1" key="1">
    <citation type="submission" date="2021-03" db="EMBL/GenBank/DDBJ databases">
        <title>Draft genome sequence of rust myrtle Austropuccinia psidii MF-1, a brazilian biotype.</title>
        <authorList>
            <person name="Quecine M.C."/>
            <person name="Pachon D.M.R."/>
            <person name="Bonatelli M.L."/>
            <person name="Correr F.H."/>
            <person name="Franceschini L.M."/>
            <person name="Leite T.F."/>
            <person name="Margarido G.R.A."/>
            <person name="Almeida C.A."/>
            <person name="Ferrarezi J.A."/>
            <person name="Labate C.A."/>
        </authorList>
    </citation>
    <scope>NUCLEOTIDE SEQUENCE</scope>
    <source>
        <strain evidence="1">MF-1</strain>
    </source>
</reference>
<evidence type="ECO:0000313" key="2">
    <source>
        <dbReference type="Proteomes" id="UP000765509"/>
    </source>
</evidence>
<sequence length="207" mass="23148">MSPSPAHSKHPPTQLAVLMNPTPDPPDEANHMIIPEIYKSEPGFLTQSQHDSHLHTLAIIIQKLENLEKIETNVTLPQNLEMLLTCLNDRINIGRQTETHKKQVSPTPVNQPPHTTPPLSFAAITAGNNNTNSSALPKRPQKAICQNEPQEINRFKKYHIVIRSKFGAPKPFKNISSQEACNKINKKLRDINATCENAPIRRSTKAI</sequence>